<reference evidence="4 5" key="1">
    <citation type="submission" date="2018-04" db="EMBL/GenBank/DDBJ databases">
        <title>Sphingobacterium sp. M46 Genome.</title>
        <authorList>
            <person name="Cheng J."/>
            <person name="Li Y."/>
        </authorList>
    </citation>
    <scope>NUCLEOTIDE SEQUENCE [LARGE SCALE GENOMIC DNA]</scope>
    <source>
        <strain evidence="4 5">M46</strain>
    </source>
</reference>
<dbReference type="InterPro" id="IPR010916">
    <property type="entry name" value="TonB_box_CS"/>
</dbReference>
<sequence length="869" mass="98746">MQRVLPFLLLFFTAQAYSQQENKSTLAAEAHKDKPLTQAVIKDSITVVANAKYGQAGKFKKSFLGENYRKEWAAETSLPILQLSKLFGGLTPIKQGGGMQSVSLRLTDPTGREWALRSVNKRTESLIPEELHGTFVQDVLDDATSAQHPYSALMIPALANAVNIPHAHPIIGFVAPDPILGQYAALFENTVALLEEREPLGDSDNSAKAVRKLQEDNDDDFKPKAYLRARMLDVMVSDWDRHEDQWRWYNENQNTNDKDKDYIPIPRDRDQALRVTQGFLMKDIYQRFVNPVMQGFTMGIPNIRYSLFKSRFLNAHPSNQLSHKEWTKEVDQFVARLTDSVLRQSVNSLPQSSIAIRGEQIFRTLQSRRDALPTAMEQYYRFINNIVDIHFSDKNEKVEIVSTKDRGLNVKVSKINKNGQVTKTLMDKVYEKNLTKEIRLYLSEGQDSLLINNTNSPIKLRIIGDSLPKTYVIDNSRSRIKLYENTSNSTILGEKKRVKLHRGKDSVNTAFVPVNLYNSWLPLLTAGYNADDGFSLGLGAAYTHQRGFRKVPFTYKQQITVATAFRTGAYKIHYRGEWEDVIGNADFVIDALAKAPDNTQNFFGVGNNSLFLKDQYGAKYYRSRFNIFNINPLLRWHPSSTLNYAIGPHIQFYHLDPVENQDRFILNPQALHSYDSLSITHDKAFAGLNAFLTQDTRNRKINPSKGVFVKAALQSYLGLNKYSRHSAQLSAEMTGYFSAINEGIIFANRVGGGTVVGNPTFYQYLFLGGHENLRGYRQYRFAGEQMVYNNLEARVKIHDIKSYVLPGELGLMGMYDIGKVWAKDHNSSTFHQGFGGGLYYIVANALPLHFVMAKSNEGWYPYFSTGFRF</sequence>
<comment type="caution">
    <text evidence="4">The sequence shown here is derived from an EMBL/GenBank/DDBJ whole genome shotgun (WGS) entry which is preliminary data.</text>
</comment>
<dbReference type="Pfam" id="PF01103">
    <property type="entry name" value="Omp85"/>
    <property type="match status" value="1"/>
</dbReference>
<evidence type="ECO:0000256" key="2">
    <source>
        <dbReference type="ARBA" id="ARBA00023136"/>
    </source>
</evidence>
<protein>
    <recommendedName>
        <fullName evidence="3">Bacterial surface antigen (D15) domain-containing protein</fullName>
    </recommendedName>
</protein>
<dbReference type="GO" id="GO:0019867">
    <property type="term" value="C:outer membrane"/>
    <property type="evidence" value="ECO:0007669"/>
    <property type="project" value="InterPro"/>
</dbReference>
<keyword evidence="5" id="KW-1185">Reference proteome</keyword>
<comment type="subcellular location">
    <subcellularLocation>
        <location evidence="1">Membrane</location>
    </subcellularLocation>
</comment>
<organism evidence="4 5">
    <name type="scientific">Sphingobacterium athyrii</name>
    <dbReference type="NCBI Taxonomy" id="2152717"/>
    <lineage>
        <taxon>Bacteria</taxon>
        <taxon>Pseudomonadati</taxon>
        <taxon>Bacteroidota</taxon>
        <taxon>Sphingobacteriia</taxon>
        <taxon>Sphingobacteriales</taxon>
        <taxon>Sphingobacteriaceae</taxon>
        <taxon>Sphingobacterium</taxon>
    </lineage>
</organism>
<dbReference type="RefSeq" id="WP_108635486.1">
    <property type="nucleotide sequence ID" value="NZ_QCXX01000005.1"/>
</dbReference>
<proteinExistence type="predicted"/>
<accession>A0A363NQX7</accession>
<evidence type="ECO:0000313" key="5">
    <source>
        <dbReference type="Proteomes" id="UP000250831"/>
    </source>
</evidence>
<dbReference type="Gene3D" id="2.40.160.50">
    <property type="entry name" value="membrane protein fhac: a member of the omp85/tpsb transporter family"/>
    <property type="match status" value="1"/>
</dbReference>
<name>A0A363NQX7_9SPHI</name>
<evidence type="ECO:0000259" key="3">
    <source>
        <dbReference type="Pfam" id="PF01103"/>
    </source>
</evidence>
<dbReference type="Proteomes" id="UP000250831">
    <property type="component" value="Unassembled WGS sequence"/>
</dbReference>
<dbReference type="InterPro" id="IPR000184">
    <property type="entry name" value="Bac_surfAg_D15"/>
</dbReference>
<dbReference type="EMBL" id="QCXX01000005">
    <property type="protein sequence ID" value="PUV23168.1"/>
    <property type="molecule type" value="Genomic_DNA"/>
</dbReference>
<dbReference type="AlphaFoldDB" id="A0A363NQX7"/>
<gene>
    <name evidence="4" type="ORF">DCO56_19875</name>
</gene>
<dbReference type="PROSITE" id="PS00430">
    <property type="entry name" value="TONB_DEPENDENT_REC_1"/>
    <property type="match status" value="1"/>
</dbReference>
<keyword evidence="2" id="KW-0472">Membrane</keyword>
<evidence type="ECO:0000313" key="4">
    <source>
        <dbReference type="EMBL" id="PUV23168.1"/>
    </source>
</evidence>
<feature type="domain" description="Bacterial surface antigen (D15)" evidence="3">
    <location>
        <begin position="676"/>
        <end position="854"/>
    </location>
</feature>
<dbReference type="OrthoDB" id="333971at2"/>
<evidence type="ECO:0000256" key="1">
    <source>
        <dbReference type="ARBA" id="ARBA00004370"/>
    </source>
</evidence>